<keyword evidence="15" id="KW-1185">Reference proteome</keyword>
<feature type="region of interest" description="Disordered" evidence="11">
    <location>
        <begin position="430"/>
        <end position="481"/>
    </location>
</feature>
<dbReference type="PANTHER" id="PTHR11474">
    <property type="entry name" value="TYROSINASE FAMILY MEMBER"/>
    <property type="match status" value="1"/>
</dbReference>
<evidence type="ECO:0000259" key="12">
    <source>
        <dbReference type="PROSITE" id="PS00497"/>
    </source>
</evidence>
<proteinExistence type="inferred from homology"/>
<accession>A0ABR1NU80</accession>
<reference evidence="14 15" key="1">
    <citation type="submission" date="2024-02" db="EMBL/GenBank/DDBJ databases">
        <title>De novo assembly and annotation of 12 fungi associated with fruit tree decline syndrome in Ontario, Canada.</title>
        <authorList>
            <person name="Sulman M."/>
            <person name="Ellouze W."/>
            <person name="Ilyukhin E."/>
        </authorList>
    </citation>
    <scope>NUCLEOTIDE SEQUENCE [LARGE SCALE GENOMIC DNA]</scope>
    <source>
        <strain evidence="14 15">M169</strain>
    </source>
</reference>
<feature type="domain" description="Tyrosinase copper-binding" evidence="13">
    <location>
        <begin position="311"/>
        <end position="322"/>
    </location>
</feature>
<dbReference type="SUPFAM" id="SSF48056">
    <property type="entry name" value="Di-copper centre-containing domain"/>
    <property type="match status" value="1"/>
</dbReference>
<keyword evidence="7" id="KW-0503">Monooxygenase</keyword>
<evidence type="ECO:0000313" key="15">
    <source>
        <dbReference type="Proteomes" id="UP001430848"/>
    </source>
</evidence>
<evidence type="ECO:0000259" key="13">
    <source>
        <dbReference type="PROSITE" id="PS00498"/>
    </source>
</evidence>
<evidence type="ECO:0000256" key="6">
    <source>
        <dbReference type="ARBA" id="ARBA00023008"/>
    </source>
</evidence>
<dbReference type="EC" id="1.14.18.1" evidence="3"/>
<comment type="caution">
    <text evidence="14">The sequence shown here is derived from an EMBL/GenBank/DDBJ whole genome shotgun (WGS) entry which is preliminary data.</text>
</comment>
<organism evidence="14 15">
    <name type="scientific">Diaporthe eres</name>
    <name type="common">Phomopsis oblonga</name>
    <dbReference type="NCBI Taxonomy" id="83184"/>
    <lineage>
        <taxon>Eukaryota</taxon>
        <taxon>Fungi</taxon>
        <taxon>Dikarya</taxon>
        <taxon>Ascomycota</taxon>
        <taxon>Pezizomycotina</taxon>
        <taxon>Sordariomycetes</taxon>
        <taxon>Sordariomycetidae</taxon>
        <taxon>Diaporthales</taxon>
        <taxon>Diaporthaceae</taxon>
        <taxon>Diaporthe</taxon>
        <taxon>Diaporthe eres species complex</taxon>
    </lineage>
</organism>
<dbReference type="InterPro" id="IPR041640">
    <property type="entry name" value="Tyrosinase_C"/>
</dbReference>
<feature type="compositionally biased region" description="Polar residues" evidence="11">
    <location>
        <begin position="436"/>
        <end position="452"/>
    </location>
</feature>
<evidence type="ECO:0000256" key="10">
    <source>
        <dbReference type="ARBA" id="ARBA00048881"/>
    </source>
</evidence>
<dbReference type="PROSITE" id="PS00498">
    <property type="entry name" value="TYROSINASE_2"/>
    <property type="match status" value="1"/>
</dbReference>
<evidence type="ECO:0000256" key="8">
    <source>
        <dbReference type="ARBA" id="ARBA00023101"/>
    </source>
</evidence>
<dbReference type="EMBL" id="JAKNSF020000107">
    <property type="protein sequence ID" value="KAK7715643.1"/>
    <property type="molecule type" value="Genomic_DNA"/>
</dbReference>
<protein>
    <recommendedName>
        <fullName evidence="3">tyrosinase</fullName>
        <ecNumber evidence="3">1.14.18.1</ecNumber>
    </recommendedName>
</protein>
<dbReference type="Gene3D" id="2.60.310.20">
    <property type="match status" value="1"/>
</dbReference>
<evidence type="ECO:0000256" key="2">
    <source>
        <dbReference type="ARBA" id="ARBA00009928"/>
    </source>
</evidence>
<dbReference type="PRINTS" id="PR00092">
    <property type="entry name" value="TYROSINASE"/>
</dbReference>
<feature type="domain" description="Tyrosinase copper-binding" evidence="12">
    <location>
        <begin position="97"/>
        <end position="114"/>
    </location>
</feature>
<gene>
    <name evidence="14" type="ORF">SLS63_011399</name>
</gene>
<sequence>MAPVISSPTPIVGVKTAGGKPAQRLPIGVFQTHHEFAFALYVQALAAWQKNGNEKFDQDNANGTSYFQVTGVHGVPYVPWQKDPTAGSVTTVGYCTHRSVLFIPWHRPYLMLYEQIIFAYAQEIVAKASGPAADAYKAALQDVRLPYWDWASDPHLPAVTMSPEITLTVPGKTAGTKETLRLPHNPLYSYQFTSNWATSTIQREMGWPSTAAWAESKRCPDANGNNHQEIANDQIAKVAKTFKTSTFDALTNVTNFDQFTCQAWRPKQPVKAYSSVEGMHNTIHDYTGTNDSVDQNKQYGNMSDVQASSFDPIFWLHHVNCDRLTAIWQAMNPNTTIDEFPSQTDRFVRRSGAVEGGTSNLEPWHKSQAHSMTDYYVANDTKELISTFDGGYYYPETPLDLLKKPDQMKTYVTQQVYKLYAPASLRPPAQKLASAAPTNGKSVNGASTNGKANDTLPPINIRRHEDSAPAHNGTSANHNGAPANHNTNHWQVFLRVKNFALTGTWGIHVFLGELPASTADWLLSDNRVGTVTMLSNQSRQNCANCVAQAEDGILVTGSVPLNEALEERGVDVGDTAAVVAYLKDNLSWRVVKDTQDVPITDDFALTVGVSAQPVSVSASNTELPTWGHCEVFPEATAGKVGGAQNRVDLDLEE</sequence>
<evidence type="ECO:0000256" key="9">
    <source>
        <dbReference type="ARBA" id="ARBA00048233"/>
    </source>
</evidence>
<dbReference type="PANTHER" id="PTHR11474:SF76">
    <property type="entry name" value="SHKT DOMAIN-CONTAINING PROTEIN"/>
    <property type="match status" value="1"/>
</dbReference>
<dbReference type="Pfam" id="PF00264">
    <property type="entry name" value="Tyrosinase"/>
    <property type="match status" value="1"/>
</dbReference>
<comment type="catalytic activity">
    <reaction evidence="9">
        <text>2 L-dopa + O2 = 2 L-dopaquinone + 2 H2O</text>
        <dbReference type="Rhea" id="RHEA:34287"/>
        <dbReference type="ChEBI" id="CHEBI:15377"/>
        <dbReference type="ChEBI" id="CHEBI:15379"/>
        <dbReference type="ChEBI" id="CHEBI:57504"/>
        <dbReference type="ChEBI" id="CHEBI:57924"/>
        <dbReference type="EC" id="1.14.18.1"/>
    </reaction>
</comment>
<dbReference type="InterPro" id="IPR050316">
    <property type="entry name" value="Tyrosinase/Hemocyanin"/>
</dbReference>
<dbReference type="Pfam" id="PF18132">
    <property type="entry name" value="Tyrosinase_C"/>
    <property type="match status" value="1"/>
</dbReference>
<dbReference type="Proteomes" id="UP001430848">
    <property type="component" value="Unassembled WGS sequence"/>
</dbReference>
<comment type="catalytic activity">
    <reaction evidence="10">
        <text>L-tyrosine + O2 = L-dopaquinone + H2O</text>
        <dbReference type="Rhea" id="RHEA:18117"/>
        <dbReference type="ChEBI" id="CHEBI:15377"/>
        <dbReference type="ChEBI" id="CHEBI:15379"/>
        <dbReference type="ChEBI" id="CHEBI:57924"/>
        <dbReference type="ChEBI" id="CHEBI:58315"/>
        <dbReference type="EC" id="1.14.18.1"/>
    </reaction>
</comment>
<comment type="cofactor">
    <cofactor evidence="1">
        <name>Cu(2+)</name>
        <dbReference type="ChEBI" id="CHEBI:29036"/>
    </cofactor>
</comment>
<keyword evidence="8" id="KW-0470">Melanin biosynthesis</keyword>
<keyword evidence="5" id="KW-0560">Oxidoreductase</keyword>
<dbReference type="InterPro" id="IPR008922">
    <property type="entry name" value="Di-copper_centre_dom_sf"/>
</dbReference>
<evidence type="ECO:0000256" key="5">
    <source>
        <dbReference type="ARBA" id="ARBA00023002"/>
    </source>
</evidence>
<dbReference type="PROSITE" id="PS00497">
    <property type="entry name" value="TYROSINASE_1"/>
    <property type="match status" value="1"/>
</dbReference>
<keyword evidence="4" id="KW-0479">Metal-binding</keyword>
<feature type="compositionally biased region" description="Polar residues" evidence="11">
    <location>
        <begin position="472"/>
        <end position="481"/>
    </location>
</feature>
<evidence type="ECO:0000256" key="3">
    <source>
        <dbReference type="ARBA" id="ARBA00011906"/>
    </source>
</evidence>
<evidence type="ECO:0000313" key="14">
    <source>
        <dbReference type="EMBL" id="KAK7715643.1"/>
    </source>
</evidence>
<name>A0ABR1NU80_DIAER</name>
<evidence type="ECO:0000256" key="11">
    <source>
        <dbReference type="SAM" id="MobiDB-lite"/>
    </source>
</evidence>
<evidence type="ECO:0000256" key="7">
    <source>
        <dbReference type="ARBA" id="ARBA00023033"/>
    </source>
</evidence>
<dbReference type="Gene3D" id="1.10.1280.10">
    <property type="entry name" value="Di-copper center containing domain from catechol oxidase"/>
    <property type="match status" value="1"/>
</dbReference>
<dbReference type="InterPro" id="IPR002227">
    <property type="entry name" value="Tyrosinase_Cu-bd"/>
</dbReference>
<evidence type="ECO:0000256" key="1">
    <source>
        <dbReference type="ARBA" id="ARBA00001973"/>
    </source>
</evidence>
<evidence type="ECO:0000256" key="4">
    <source>
        <dbReference type="ARBA" id="ARBA00022723"/>
    </source>
</evidence>
<keyword evidence="6" id="KW-0186">Copper</keyword>
<comment type="similarity">
    <text evidence="2">Belongs to the tyrosinase family.</text>
</comment>